<keyword evidence="9" id="KW-1185">Reference proteome</keyword>
<dbReference type="SUPFAM" id="SSF56112">
    <property type="entry name" value="Protein kinase-like (PK-like)"/>
    <property type="match status" value="1"/>
</dbReference>
<dbReference type="Gene3D" id="1.10.510.10">
    <property type="entry name" value="Transferase(Phosphotransferase) domain 1"/>
    <property type="match status" value="1"/>
</dbReference>
<evidence type="ECO:0000313" key="9">
    <source>
        <dbReference type="Proteomes" id="UP000530234"/>
    </source>
</evidence>
<keyword evidence="4 5" id="KW-0067">ATP-binding</keyword>
<dbReference type="InterPro" id="IPR008271">
    <property type="entry name" value="Ser/Thr_kinase_AS"/>
</dbReference>
<keyword evidence="3 8" id="KW-0418">Kinase</keyword>
<dbReference type="InterPro" id="IPR017441">
    <property type="entry name" value="Protein_kinase_ATP_BS"/>
</dbReference>
<dbReference type="SMART" id="SM00220">
    <property type="entry name" value="S_TKc"/>
    <property type="match status" value="1"/>
</dbReference>
<feature type="domain" description="Protein kinase" evidence="7">
    <location>
        <begin position="24"/>
        <end position="276"/>
    </location>
</feature>
<name>A0A7W3T2D5_9ACTN</name>
<feature type="region of interest" description="Disordered" evidence="6">
    <location>
        <begin position="345"/>
        <end position="436"/>
    </location>
</feature>
<keyword evidence="2 5" id="KW-0547">Nucleotide-binding</keyword>
<dbReference type="AlphaFoldDB" id="A0A7W3T2D5"/>
<dbReference type="PANTHER" id="PTHR43289:SF34">
    <property type="entry name" value="SERINE_THREONINE-PROTEIN KINASE YBDM-RELATED"/>
    <property type="match status" value="1"/>
</dbReference>
<dbReference type="RefSeq" id="WP_182661745.1">
    <property type="nucleotide sequence ID" value="NZ_VKHS01000112.1"/>
</dbReference>
<dbReference type="InterPro" id="IPR000719">
    <property type="entry name" value="Prot_kinase_dom"/>
</dbReference>
<evidence type="ECO:0000256" key="5">
    <source>
        <dbReference type="PROSITE-ProRule" id="PRU10141"/>
    </source>
</evidence>
<evidence type="ECO:0000256" key="1">
    <source>
        <dbReference type="ARBA" id="ARBA00022679"/>
    </source>
</evidence>
<reference evidence="9" key="1">
    <citation type="submission" date="2019-10" db="EMBL/GenBank/DDBJ databases">
        <title>Streptomyces sp. nov., a novel actinobacterium isolated from alkaline environment.</title>
        <authorList>
            <person name="Golinska P."/>
        </authorList>
    </citation>
    <scope>NUCLEOTIDE SEQUENCE [LARGE SCALE GENOMIC DNA]</scope>
    <source>
        <strain evidence="9">DSM 42108</strain>
    </source>
</reference>
<comment type="caution">
    <text evidence="8">The sequence shown here is derived from an EMBL/GenBank/DDBJ whole genome shotgun (WGS) entry which is preliminary data.</text>
</comment>
<dbReference type="Proteomes" id="UP000530234">
    <property type="component" value="Unassembled WGS sequence"/>
</dbReference>
<dbReference type="CDD" id="cd14014">
    <property type="entry name" value="STKc_PknB_like"/>
    <property type="match status" value="1"/>
</dbReference>
<dbReference type="PROSITE" id="PS00107">
    <property type="entry name" value="PROTEIN_KINASE_ATP"/>
    <property type="match status" value="1"/>
</dbReference>
<feature type="binding site" evidence="5">
    <location>
        <position position="52"/>
    </location>
    <ligand>
        <name>ATP</name>
        <dbReference type="ChEBI" id="CHEBI:30616"/>
    </ligand>
</feature>
<evidence type="ECO:0000256" key="3">
    <source>
        <dbReference type="ARBA" id="ARBA00022777"/>
    </source>
</evidence>
<evidence type="ECO:0000256" key="2">
    <source>
        <dbReference type="ARBA" id="ARBA00022741"/>
    </source>
</evidence>
<evidence type="ECO:0000256" key="6">
    <source>
        <dbReference type="SAM" id="MobiDB-lite"/>
    </source>
</evidence>
<dbReference type="PANTHER" id="PTHR43289">
    <property type="entry name" value="MITOGEN-ACTIVATED PROTEIN KINASE KINASE KINASE 20-RELATED"/>
    <property type="match status" value="1"/>
</dbReference>
<dbReference type="Gene3D" id="3.30.200.20">
    <property type="entry name" value="Phosphorylase Kinase, domain 1"/>
    <property type="match status" value="1"/>
</dbReference>
<dbReference type="GO" id="GO:0005524">
    <property type="term" value="F:ATP binding"/>
    <property type="evidence" value="ECO:0007669"/>
    <property type="project" value="UniProtKB-UniRule"/>
</dbReference>
<protein>
    <submittedName>
        <fullName evidence="8">Protein kinase</fullName>
    </submittedName>
</protein>
<dbReference type="GO" id="GO:0004674">
    <property type="term" value="F:protein serine/threonine kinase activity"/>
    <property type="evidence" value="ECO:0007669"/>
    <property type="project" value="TreeGrafter"/>
</dbReference>
<evidence type="ECO:0000259" key="7">
    <source>
        <dbReference type="PROSITE" id="PS50011"/>
    </source>
</evidence>
<evidence type="ECO:0000313" key="8">
    <source>
        <dbReference type="EMBL" id="MBB0229346.1"/>
    </source>
</evidence>
<dbReference type="InterPro" id="IPR011009">
    <property type="entry name" value="Kinase-like_dom_sf"/>
</dbReference>
<accession>A0A7W3T2D5</accession>
<gene>
    <name evidence="8" type="ORF">FOE67_07420</name>
</gene>
<sequence>MNETGPAGGVRPALTGDPTRIGPYRVIGRLGSGGMGTVHAALAPDGRRVAVKVIHPAQAEDPEFRARFHREVKLSARVQGPCLLPLLAADPDAETPWLATAYAPGPTLHQHVTARGALTGGTLYAFAAGTARALAAIHATGVVHRDVKPQNVILAPDGPRVLDFGIARASDGTGVTRTGMITGTPGWISPEHYRTGTTGAEGDMFAWGALVAYAATGRLPFGTGAPDVVVHRVLSGKPDLDGIPEDLLPTVAEALAEDPRKRITAEAAAEKCSALLASRATVVLATDGESPPSDLGRFSEAQWDMPLVDDPPWHSAPAFRRGRVLALALTTLLLVAGIGGGALAFQPGGRTDDGDPLSARESSPTEVVDGPAAAPPSPDRPNGASDPDEPTVPPTGASATPVEEPGDTAYTRQGDPTEPHPEEWVASVPADHPSEREVEAAVRDHLAAILATKHTVPVDPVITFNRRAQTMMVTAEAVPQAPWEYQDLFRRAGAMAACTALNERLRDSPATWSYGRFVVQWHDFSAGAVPMILGFGEAETGCSTTIAGRWYGDEEGLFTARMPSADPREIRIADDLDREINSAWRTRVAHSPGLTPFILEDPIDLGFDPVQQAAYVWALDDGALMGRAQQSHFSETVENTLCPTLLAERRTNPAWGYTRWATVVDPLYDHAPVIIASGDCPENA</sequence>
<dbReference type="PROSITE" id="PS50011">
    <property type="entry name" value="PROTEIN_KINASE_DOM"/>
    <property type="match status" value="1"/>
</dbReference>
<dbReference type="EMBL" id="VKHS01000112">
    <property type="protein sequence ID" value="MBB0229346.1"/>
    <property type="molecule type" value="Genomic_DNA"/>
</dbReference>
<proteinExistence type="predicted"/>
<evidence type="ECO:0000256" key="4">
    <source>
        <dbReference type="ARBA" id="ARBA00022840"/>
    </source>
</evidence>
<dbReference type="PROSITE" id="PS00108">
    <property type="entry name" value="PROTEIN_KINASE_ST"/>
    <property type="match status" value="1"/>
</dbReference>
<dbReference type="Pfam" id="PF00069">
    <property type="entry name" value="Pkinase"/>
    <property type="match status" value="1"/>
</dbReference>
<organism evidence="8 9">
    <name type="scientific">Streptomyces calidiresistens</name>
    <dbReference type="NCBI Taxonomy" id="1485586"/>
    <lineage>
        <taxon>Bacteria</taxon>
        <taxon>Bacillati</taxon>
        <taxon>Actinomycetota</taxon>
        <taxon>Actinomycetes</taxon>
        <taxon>Kitasatosporales</taxon>
        <taxon>Streptomycetaceae</taxon>
        <taxon>Streptomyces</taxon>
    </lineage>
</organism>
<keyword evidence="1" id="KW-0808">Transferase</keyword>